<reference evidence="1 2" key="1">
    <citation type="journal article" date="2012" name="J. Bacteriol.">
        <title>Genome sequence of proteorhodopsin-containing sea ice bacterium Glaciecola punicea ACAM 611T.</title>
        <authorList>
            <person name="Qin Q.-L."/>
            <person name="Xie B.-B."/>
            <person name="Shu Y.-L."/>
            <person name="Rong J.-C."/>
            <person name="Zhao D.-L."/>
            <person name="Zhang X.-Y."/>
            <person name="Chen X.-L."/>
            <person name="Zhou B.-C."/>
            <person name="Zhanga Y.-Z."/>
        </authorList>
    </citation>
    <scope>NUCLEOTIDE SEQUENCE [LARGE SCALE GENOMIC DNA]</scope>
    <source>
        <strain evidence="1 2">ACAM 611</strain>
    </source>
</reference>
<sequence length="59" mass="6778">MLAFAVVWLLVDIIAKTIFDYSSFQTSYLIGMFGAVPAYEIYRRKYSPKLIITPKKGNK</sequence>
<keyword evidence="2" id="KW-1185">Reference proteome</keyword>
<dbReference type="EMBL" id="BAET01000020">
    <property type="protein sequence ID" value="GAB56028.1"/>
    <property type="molecule type" value="Genomic_DNA"/>
</dbReference>
<accession>H5TCK1</accession>
<name>H5TCK1_9ALTE</name>
<comment type="caution">
    <text evidence="1">The sequence shown here is derived from an EMBL/GenBank/DDBJ whole genome shotgun (WGS) entry which is preliminary data.</text>
</comment>
<dbReference type="Proteomes" id="UP000053586">
    <property type="component" value="Unassembled WGS sequence"/>
</dbReference>
<protein>
    <submittedName>
        <fullName evidence="1">Uncharacterized protein</fullName>
    </submittedName>
</protein>
<reference evidence="1 2" key="2">
    <citation type="journal article" date="2017" name="Antonie Van Leeuwenhoek">
        <title>Rhizobium rhizosphaerae sp. nov., a novel species isolated from rice rhizosphere.</title>
        <authorList>
            <person name="Zhao J.J."/>
            <person name="Zhang J."/>
            <person name="Zhang R.J."/>
            <person name="Zhang C.W."/>
            <person name="Yin H.Q."/>
            <person name="Zhang X.X."/>
        </authorList>
    </citation>
    <scope>NUCLEOTIDE SEQUENCE [LARGE SCALE GENOMIC DNA]</scope>
    <source>
        <strain evidence="1 2">ACAM 611</strain>
    </source>
</reference>
<gene>
    <name evidence="1" type="ORF">GPUN_1913</name>
</gene>
<organism evidence="1 2">
    <name type="scientific">Glaciecola punicea ACAM 611</name>
    <dbReference type="NCBI Taxonomy" id="1121923"/>
    <lineage>
        <taxon>Bacteria</taxon>
        <taxon>Pseudomonadati</taxon>
        <taxon>Pseudomonadota</taxon>
        <taxon>Gammaproteobacteria</taxon>
        <taxon>Alteromonadales</taxon>
        <taxon>Alteromonadaceae</taxon>
        <taxon>Glaciecola</taxon>
    </lineage>
</organism>
<dbReference type="AlphaFoldDB" id="H5TCK1"/>
<dbReference type="STRING" id="56804.BAE46_07285"/>
<proteinExistence type="predicted"/>
<evidence type="ECO:0000313" key="1">
    <source>
        <dbReference type="EMBL" id="GAB56028.1"/>
    </source>
</evidence>
<evidence type="ECO:0000313" key="2">
    <source>
        <dbReference type="Proteomes" id="UP000053586"/>
    </source>
</evidence>